<dbReference type="Proteomes" id="UP001189429">
    <property type="component" value="Unassembled WGS sequence"/>
</dbReference>
<reference evidence="1" key="1">
    <citation type="submission" date="2023-10" db="EMBL/GenBank/DDBJ databases">
        <authorList>
            <person name="Chen Y."/>
            <person name="Shah S."/>
            <person name="Dougan E. K."/>
            <person name="Thang M."/>
            <person name="Chan C."/>
        </authorList>
    </citation>
    <scope>NUCLEOTIDE SEQUENCE [LARGE SCALE GENOMIC DNA]</scope>
</reference>
<sequence>MSSAFALRGAAEAQPARVLRRPPIARQGGATGPALHLLRTAGEPRQALLKAERAKRRARDADGRAEAAESGLTCIQQTRPRVATRRSHRRMLTLFVTWANLDSVKLVAPERLDLLLAHYLGHLCWEGEFGETGPRLLAAIQHYRPDPPKAKFGGLPQERAALRGFRRRGFVGSLDPVPKPVAFAMVGAGILRRGLEFVAALAIAWGAMPRPPSDLLAMVPEALVGPGQGVHPQWALLLHLREVESRSEARGFDEGVVLRSVLWQQEGSPFLAKLRAVRRLLEPPWSFAAHASKVKFEQCLKLVGYAETAIPCQVRRGAASHAVAVDRVPLAEGQTILRHSGQQSVARYAKEVRYLALLNKAREWVPSFAEAVEAKLRHLPRKASVLKAPRELRARI</sequence>
<evidence type="ECO:0000313" key="1">
    <source>
        <dbReference type="EMBL" id="CAK0910053.1"/>
    </source>
</evidence>
<evidence type="ECO:0008006" key="3">
    <source>
        <dbReference type="Google" id="ProtNLM"/>
    </source>
</evidence>
<comment type="caution">
    <text evidence="1">The sequence shown here is derived from an EMBL/GenBank/DDBJ whole genome shotgun (WGS) entry which is preliminary data.</text>
</comment>
<organism evidence="1 2">
    <name type="scientific">Prorocentrum cordatum</name>
    <dbReference type="NCBI Taxonomy" id="2364126"/>
    <lineage>
        <taxon>Eukaryota</taxon>
        <taxon>Sar</taxon>
        <taxon>Alveolata</taxon>
        <taxon>Dinophyceae</taxon>
        <taxon>Prorocentrales</taxon>
        <taxon>Prorocentraceae</taxon>
        <taxon>Prorocentrum</taxon>
    </lineage>
</organism>
<evidence type="ECO:0000313" key="2">
    <source>
        <dbReference type="Proteomes" id="UP001189429"/>
    </source>
</evidence>
<name>A0ABN9YBN6_9DINO</name>
<dbReference type="EMBL" id="CAUYUJ010022314">
    <property type="protein sequence ID" value="CAK0910053.1"/>
    <property type="molecule type" value="Genomic_DNA"/>
</dbReference>
<protein>
    <recommendedName>
        <fullName evidence="3">CDAN1-interacting nuclease 1</fullName>
    </recommendedName>
</protein>
<keyword evidence="2" id="KW-1185">Reference proteome</keyword>
<gene>
    <name evidence="1" type="ORF">PCOR1329_LOCUS84313</name>
</gene>
<accession>A0ABN9YBN6</accession>
<proteinExistence type="predicted"/>